<sequence length="183" mass="20917">MDLTDTVGSLRSQTKALHEDVRGLHEEALFKDWQHRTARRAKTAPLTLLDELARLGFSWRDVARMLGVSVPAVQKWRRSGGITGHNRRNIANLLALCDLISERYLVEEIASWFEMPISGDAPLTPTDLYAEGRMDILFDHASGHGDPEQMLTDYDGAWRERFRSDFEVYEESDGELSIRLKDK</sequence>
<dbReference type="Proteomes" id="UP000657385">
    <property type="component" value="Unassembled WGS sequence"/>
</dbReference>
<comment type="caution">
    <text evidence="1">The sequence shown here is derived from an EMBL/GenBank/DDBJ whole genome shotgun (WGS) entry which is preliminary data.</text>
</comment>
<dbReference type="AlphaFoldDB" id="A0A931FKB7"/>
<organism evidence="1 2">
    <name type="scientific">Streptacidiphilus fuscans</name>
    <dbReference type="NCBI Taxonomy" id="2789292"/>
    <lineage>
        <taxon>Bacteria</taxon>
        <taxon>Bacillati</taxon>
        <taxon>Actinomycetota</taxon>
        <taxon>Actinomycetes</taxon>
        <taxon>Kitasatosporales</taxon>
        <taxon>Streptomycetaceae</taxon>
        <taxon>Streptacidiphilus</taxon>
    </lineage>
</organism>
<evidence type="ECO:0000313" key="1">
    <source>
        <dbReference type="EMBL" id="MBF9073564.1"/>
    </source>
</evidence>
<dbReference type="Pfam" id="PF13384">
    <property type="entry name" value="HTH_23"/>
    <property type="match status" value="1"/>
</dbReference>
<name>A0A931FKB7_9ACTN</name>
<proteinExistence type="predicted"/>
<accession>A0A931FKB7</accession>
<reference evidence="1" key="1">
    <citation type="submission" date="2020-11" db="EMBL/GenBank/DDBJ databases">
        <title>Isolation and identification of active actinomycetes.</title>
        <authorList>
            <person name="Yu B."/>
        </authorList>
    </citation>
    <scope>NUCLEOTIDE SEQUENCE</scope>
    <source>
        <strain evidence="1">NEAU-YB345</strain>
    </source>
</reference>
<dbReference type="EMBL" id="JADPRT010000023">
    <property type="protein sequence ID" value="MBF9073564.1"/>
    <property type="molecule type" value="Genomic_DNA"/>
</dbReference>
<gene>
    <name evidence="1" type="ORF">I2501_36675</name>
</gene>
<protein>
    <submittedName>
        <fullName evidence="1">Helix-turn-helix domain-containing protein</fullName>
    </submittedName>
</protein>
<keyword evidence="2" id="KW-1185">Reference proteome</keyword>
<evidence type="ECO:0000313" key="2">
    <source>
        <dbReference type="Proteomes" id="UP000657385"/>
    </source>
</evidence>